<organism evidence="2 3">
    <name type="scientific">Trichogramma brassicae</name>
    <dbReference type="NCBI Taxonomy" id="86971"/>
    <lineage>
        <taxon>Eukaryota</taxon>
        <taxon>Metazoa</taxon>
        <taxon>Ecdysozoa</taxon>
        <taxon>Arthropoda</taxon>
        <taxon>Hexapoda</taxon>
        <taxon>Insecta</taxon>
        <taxon>Pterygota</taxon>
        <taxon>Neoptera</taxon>
        <taxon>Endopterygota</taxon>
        <taxon>Hymenoptera</taxon>
        <taxon>Apocrita</taxon>
        <taxon>Proctotrupomorpha</taxon>
        <taxon>Chalcidoidea</taxon>
        <taxon>Trichogrammatidae</taxon>
        <taxon>Trichogramma</taxon>
    </lineage>
</organism>
<sequence>MDNVETADIKIDTSIVARHSLLPLIKGHHRRKVRGNLSEPRASNYKFSSYNANIESPRQEVPRDFIAKSSSTEQPMAEEAWSGVPYSEEAARVRYLETKPECYVIFGKPGLDTLRLAESIAYNRQCVLVSASKIAREIDRCCLSREKVVWNRICELVNSATALHRGYVLEGLPILMNIDDEALKRPAECDLNYGCKANDSANTTERSSFMDELNCPCDQVDPCIGLSEPVTSSSCISCFSKTTSSSVTSLKRLINFADVTPDFQLYEIFQRWKLKPDIIIEYDCPNDEILALLENSYRSSPSISENAENESVILSQKFSDSNCSTVNVSSESCKCDLPSANSFTDDVQILNTRLKVYSKFAITPVKKIIYSAIPQNVIYVDGRYPVDHAIAVIKVKLQLMSCRVPLVPEHCDESQNLEDDAESLCEEANDNDECENVRKLKMSLMNNDDDNAEMDDDCEEEEENGPPMSGKTTLSQRFSNIYDFECISRDEAINYVLDNFDNSKLACDLREVFGRDGKPTALQFAKVVKLFLSNLQCVLQGCVFDGFPANEEETLIFEALDIQPIVVIDLEVAVGFLSERYETVKQGGIYSNFCQEYTEWIHTAKEFRESLKSNYNNLIAVDATMSKFGVWLRADEAVRFRCTKYFEYIGSTGTDVIRDVEFSCLPKSEILENGKNSSELYEPVLERMENRCMFFRQVANCMKNRPTLHHESTNDALPKMDYATRPLNEQTWELPRQSVQTVTFRRTSATEFVSDQEDI</sequence>
<accession>A0A6H5J9R0</accession>
<evidence type="ECO:0000313" key="2">
    <source>
        <dbReference type="EMBL" id="CAB0044341.1"/>
    </source>
</evidence>
<protein>
    <submittedName>
        <fullName evidence="2">Uncharacterized protein</fullName>
    </submittedName>
</protein>
<dbReference type="SUPFAM" id="SSF52540">
    <property type="entry name" value="P-loop containing nucleoside triphosphate hydrolases"/>
    <property type="match status" value="1"/>
</dbReference>
<dbReference type="AlphaFoldDB" id="A0A6H5J9R0"/>
<evidence type="ECO:0000313" key="3">
    <source>
        <dbReference type="Proteomes" id="UP000479190"/>
    </source>
</evidence>
<gene>
    <name evidence="2" type="ORF">TBRA_LOCUS15929</name>
</gene>
<proteinExistence type="predicted"/>
<dbReference type="InterPro" id="IPR027417">
    <property type="entry name" value="P-loop_NTPase"/>
</dbReference>
<evidence type="ECO:0000256" key="1">
    <source>
        <dbReference type="SAM" id="MobiDB-lite"/>
    </source>
</evidence>
<reference evidence="2 3" key="1">
    <citation type="submission" date="2020-02" db="EMBL/GenBank/DDBJ databases">
        <authorList>
            <person name="Ferguson B K."/>
        </authorList>
    </citation>
    <scope>NUCLEOTIDE SEQUENCE [LARGE SCALE GENOMIC DNA]</scope>
</reference>
<dbReference type="EMBL" id="CADCXV010001427">
    <property type="protein sequence ID" value="CAB0044341.1"/>
    <property type="molecule type" value="Genomic_DNA"/>
</dbReference>
<dbReference type="OrthoDB" id="424823at2759"/>
<feature type="compositionally biased region" description="Acidic residues" evidence="1">
    <location>
        <begin position="447"/>
        <end position="464"/>
    </location>
</feature>
<dbReference type="Gene3D" id="3.40.50.300">
    <property type="entry name" value="P-loop containing nucleotide triphosphate hydrolases"/>
    <property type="match status" value="2"/>
</dbReference>
<dbReference type="Proteomes" id="UP000479190">
    <property type="component" value="Unassembled WGS sequence"/>
</dbReference>
<name>A0A6H5J9R0_9HYME</name>
<keyword evidence="3" id="KW-1185">Reference proteome</keyword>
<feature type="region of interest" description="Disordered" evidence="1">
    <location>
        <begin position="446"/>
        <end position="472"/>
    </location>
</feature>